<dbReference type="NCBIfam" id="TIGR01378">
    <property type="entry name" value="thi_PPkinase"/>
    <property type="match status" value="1"/>
</dbReference>
<dbReference type="InterPro" id="IPR007373">
    <property type="entry name" value="Thiamin_PyroPKinase_B1-bd"/>
</dbReference>
<keyword evidence="3" id="KW-0418">Kinase</keyword>
<gene>
    <name evidence="7" type="ORF">H9843_03150</name>
</gene>
<dbReference type="GO" id="GO:0016301">
    <property type="term" value="F:kinase activity"/>
    <property type="evidence" value="ECO:0007669"/>
    <property type="project" value="UniProtKB-KW"/>
</dbReference>
<dbReference type="GO" id="GO:0006772">
    <property type="term" value="P:thiamine metabolic process"/>
    <property type="evidence" value="ECO:0007669"/>
    <property type="project" value="UniProtKB-UniRule"/>
</dbReference>
<reference evidence="7" key="2">
    <citation type="submission" date="2021-04" db="EMBL/GenBank/DDBJ databases">
        <authorList>
            <person name="Gilroy R."/>
        </authorList>
    </citation>
    <scope>NUCLEOTIDE SEQUENCE</scope>
    <source>
        <strain evidence="7">876</strain>
    </source>
</reference>
<evidence type="ECO:0000256" key="5">
    <source>
        <dbReference type="NCBIfam" id="TIGR01378"/>
    </source>
</evidence>
<dbReference type="SUPFAM" id="SSF63999">
    <property type="entry name" value="Thiamin pyrophosphokinase, catalytic domain"/>
    <property type="match status" value="1"/>
</dbReference>
<dbReference type="GO" id="GO:0005524">
    <property type="term" value="F:ATP binding"/>
    <property type="evidence" value="ECO:0007669"/>
    <property type="project" value="UniProtKB-KW"/>
</dbReference>
<keyword evidence="4" id="KW-0067">ATP-binding</keyword>
<keyword evidence="1 7" id="KW-0808">Transferase</keyword>
<name>A0A9E2KUG5_9LACO</name>
<evidence type="ECO:0000256" key="2">
    <source>
        <dbReference type="ARBA" id="ARBA00022741"/>
    </source>
</evidence>
<sequence>MRVNIMVGGPQQLIPTEEVQARKTEKWVGVDIGATRLIDAGIVPTVAVGDFDSTSNQQFKRVKNLIKDIQTFPPEKDYTDTQLGVTKAINLFHPDEITIFGATGGRLDQYLSNLFLPIEAAYKDYLGKIQLVDKQNIVDYYLPGEYEIVAEKDFKYLAFVNLTPVTGLTLIDEKYPLNDWNSQLPFCWSSNEFTGPKNHFRFKTGIVAVIKSRDLSVK</sequence>
<dbReference type="Pfam" id="PF04263">
    <property type="entry name" value="TPK_catalytic"/>
    <property type="match status" value="1"/>
</dbReference>
<feature type="domain" description="Thiamin pyrophosphokinase thiamin-binding" evidence="6">
    <location>
        <begin position="144"/>
        <end position="208"/>
    </location>
</feature>
<evidence type="ECO:0000256" key="1">
    <source>
        <dbReference type="ARBA" id="ARBA00022679"/>
    </source>
</evidence>
<dbReference type="GO" id="GO:0009229">
    <property type="term" value="P:thiamine diphosphate biosynthetic process"/>
    <property type="evidence" value="ECO:0007669"/>
    <property type="project" value="InterPro"/>
</dbReference>
<organism evidence="7 8">
    <name type="scientific">Candidatus Limosilactobacillus merdavium</name>
    <dbReference type="NCBI Taxonomy" id="2838651"/>
    <lineage>
        <taxon>Bacteria</taxon>
        <taxon>Bacillati</taxon>
        <taxon>Bacillota</taxon>
        <taxon>Bacilli</taxon>
        <taxon>Lactobacillales</taxon>
        <taxon>Lactobacillaceae</taxon>
        <taxon>Limosilactobacillus</taxon>
    </lineage>
</organism>
<protein>
    <recommendedName>
        <fullName evidence="5">Thiamine diphosphokinase</fullName>
        <ecNumber evidence="5">2.7.6.2</ecNumber>
    </recommendedName>
</protein>
<evidence type="ECO:0000313" key="8">
    <source>
        <dbReference type="Proteomes" id="UP000824180"/>
    </source>
</evidence>
<dbReference type="InterPro" id="IPR007371">
    <property type="entry name" value="TPK_catalytic"/>
</dbReference>
<dbReference type="PANTHER" id="PTHR41299">
    <property type="entry name" value="THIAMINE PYROPHOSPHOKINASE"/>
    <property type="match status" value="1"/>
</dbReference>
<reference evidence="7" key="1">
    <citation type="journal article" date="2021" name="PeerJ">
        <title>Extensive microbial diversity within the chicken gut microbiome revealed by metagenomics and culture.</title>
        <authorList>
            <person name="Gilroy R."/>
            <person name="Ravi A."/>
            <person name="Getino M."/>
            <person name="Pursley I."/>
            <person name="Horton D.L."/>
            <person name="Alikhan N.F."/>
            <person name="Baker D."/>
            <person name="Gharbi K."/>
            <person name="Hall N."/>
            <person name="Watson M."/>
            <person name="Adriaenssens E.M."/>
            <person name="Foster-Nyarko E."/>
            <person name="Jarju S."/>
            <person name="Secka A."/>
            <person name="Antonio M."/>
            <person name="Oren A."/>
            <person name="Chaudhuri R.R."/>
            <person name="La Ragione R."/>
            <person name="Hildebrand F."/>
            <person name="Pallen M.J."/>
        </authorList>
    </citation>
    <scope>NUCLEOTIDE SEQUENCE</scope>
    <source>
        <strain evidence="7">876</strain>
    </source>
</reference>
<accession>A0A9E2KUG5</accession>
<proteinExistence type="predicted"/>
<evidence type="ECO:0000313" key="7">
    <source>
        <dbReference type="EMBL" id="MBU3829876.1"/>
    </source>
</evidence>
<dbReference type="InterPro" id="IPR053149">
    <property type="entry name" value="TPK"/>
</dbReference>
<dbReference type="Pfam" id="PF04265">
    <property type="entry name" value="TPK_B1_binding"/>
    <property type="match status" value="1"/>
</dbReference>
<keyword evidence="2" id="KW-0547">Nucleotide-binding</keyword>
<evidence type="ECO:0000256" key="4">
    <source>
        <dbReference type="ARBA" id="ARBA00022840"/>
    </source>
</evidence>
<dbReference type="Proteomes" id="UP000824180">
    <property type="component" value="Unassembled WGS sequence"/>
</dbReference>
<dbReference type="EC" id="2.7.6.2" evidence="5"/>
<dbReference type="GO" id="GO:0004788">
    <property type="term" value="F:thiamine diphosphokinase activity"/>
    <property type="evidence" value="ECO:0007669"/>
    <property type="project" value="UniProtKB-UniRule"/>
</dbReference>
<dbReference type="SMART" id="SM00983">
    <property type="entry name" value="TPK_B1_binding"/>
    <property type="match status" value="1"/>
</dbReference>
<evidence type="ECO:0000259" key="6">
    <source>
        <dbReference type="SMART" id="SM00983"/>
    </source>
</evidence>
<dbReference type="Gene3D" id="3.40.50.10240">
    <property type="entry name" value="Thiamin pyrophosphokinase, catalytic domain"/>
    <property type="match status" value="1"/>
</dbReference>
<dbReference type="AlphaFoldDB" id="A0A9E2KUG5"/>
<dbReference type="InterPro" id="IPR036759">
    <property type="entry name" value="TPK_catalytic_sf"/>
</dbReference>
<dbReference type="EMBL" id="JAHLFK010000028">
    <property type="protein sequence ID" value="MBU3829876.1"/>
    <property type="molecule type" value="Genomic_DNA"/>
</dbReference>
<dbReference type="InterPro" id="IPR006282">
    <property type="entry name" value="Thi_PPkinase"/>
</dbReference>
<dbReference type="PANTHER" id="PTHR41299:SF1">
    <property type="entry name" value="THIAMINE PYROPHOSPHOKINASE"/>
    <property type="match status" value="1"/>
</dbReference>
<dbReference type="CDD" id="cd07995">
    <property type="entry name" value="TPK"/>
    <property type="match status" value="1"/>
</dbReference>
<evidence type="ECO:0000256" key="3">
    <source>
        <dbReference type="ARBA" id="ARBA00022777"/>
    </source>
</evidence>
<comment type="caution">
    <text evidence="7">The sequence shown here is derived from an EMBL/GenBank/DDBJ whole genome shotgun (WGS) entry which is preliminary data.</text>
</comment>
<dbReference type="GO" id="GO:0030975">
    <property type="term" value="F:thiamine binding"/>
    <property type="evidence" value="ECO:0007669"/>
    <property type="project" value="InterPro"/>
</dbReference>